<name>A0A223D5L4_9BACL</name>
<proteinExistence type="predicted"/>
<keyword evidence="2" id="KW-1185">Reference proteome</keyword>
<dbReference type="AlphaFoldDB" id="A0A223D5L4"/>
<evidence type="ECO:0000313" key="1">
    <source>
        <dbReference type="EMBL" id="ASS76845.1"/>
    </source>
</evidence>
<sequence>MGKPTTYVDGAGRERCARTGDEVKRCTCTEHDRVERNRLGIPFHEEIPKARDKLELIMPDGEEVEVQVLTVHSTEWWKTTKGLQGVKIDFTFRVLDVQKAGRPKLQLIRGETTT</sequence>
<gene>
    <name evidence="1" type="ORF">CIG75_19120</name>
</gene>
<evidence type="ECO:0000313" key="2">
    <source>
        <dbReference type="Proteomes" id="UP000214688"/>
    </source>
</evidence>
<dbReference type="EMBL" id="CP022657">
    <property type="protein sequence ID" value="ASS76845.1"/>
    <property type="molecule type" value="Genomic_DNA"/>
</dbReference>
<dbReference type="Proteomes" id="UP000214688">
    <property type="component" value="Chromosome"/>
</dbReference>
<dbReference type="KEGG" id="tab:CIG75_19120"/>
<organism evidence="1 2">
    <name type="scientific">Tumebacillus algifaecis</name>
    <dbReference type="NCBI Taxonomy" id="1214604"/>
    <lineage>
        <taxon>Bacteria</taxon>
        <taxon>Bacillati</taxon>
        <taxon>Bacillota</taxon>
        <taxon>Bacilli</taxon>
        <taxon>Bacillales</taxon>
        <taxon>Alicyclobacillaceae</taxon>
        <taxon>Tumebacillus</taxon>
    </lineage>
</organism>
<accession>A0A223D5L4</accession>
<dbReference type="RefSeq" id="WP_094238072.1">
    <property type="nucleotide sequence ID" value="NZ_CP022657.1"/>
</dbReference>
<protein>
    <submittedName>
        <fullName evidence="1">Uncharacterized protein</fullName>
    </submittedName>
</protein>
<reference evidence="1 2" key="1">
    <citation type="journal article" date="2015" name="Int. J. Syst. Evol. Microbiol.">
        <title>Tumebacillus algifaecis sp. nov., isolated from decomposing algal scum.</title>
        <authorList>
            <person name="Wu Y.F."/>
            <person name="Zhang B."/>
            <person name="Xing P."/>
            <person name="Wu Q.L."/>
            <person name="Liu S.J."/>
        </authorList>
    </citation>
    <scope>NUCLEOTIDE SEQUENCE [LARGE SCALE GENOMIC DNA]</scope>
    <source>
        <strain evidence="1 2">THMBR28</strain>
    </source>
</reference>